<sequence length="334" mass="36590">MPDRPASLDGGGHPGDHARMDASTAWPTADPLGEALHFLRMSGTFYCRSDFTAPWGLALPPMPDCLMFHVVTHGRCWLDVLGQPPRWLQPCDLVLVPHGRGHALLSEPGVLPVGLFDLPREFAGDRYEVLRHGGGGAPTQLVCGAVRFEDAAARHLVAMLPPVIAIDTAQDTSSGWLQGLLRFMAAEARLMRPGGEAVVTRLADILVIQALRAWLERGEGTARAGWLRALQDRQLGRVIALVHRDPAHPWTLDTLAARAAMSRSAFAERFTRVVGEPAMQYVTRWRMCLAETWLKEPGASVATVASRLGYRSEAAFSRAFKRCTGRAPGTVRRR</sequence>
<dbReference type="InterPro" id="IPR032783">
    <property type="entry name" value="AraC_lig"/>
</dbReference>
<dbReference type="PANTHER" id="PTHR46796:SF7">
    <property type="entry name" value="ARAC FAMILY TRANSCRIPTIONAL REGULATOR"/>
    <property type="match status" value="1"/>
</dbReference>
<dbReference type="InterPro" id="IPR018060">
    <property type="entry name" value="HTH_AraC"/>
</dbReference>
<dbReference type="PROSITE" id="PS01124">
    <property type="entry name" value="HTH_ARAC_FAMILY_2"/>
    <property type="match status" value="1"/>
</dbReference>
<dbReference type="SMART" id="SM00342">
    <property type="entry name" value="HTH_ARAC"/>
    <property type="match status" value="1"/>
</dbReference>
<keyword evidence="3" id="KW-0804">Transcription</keyword>
<reference evidence="6 7" key="1">
    <citation type="submission" date="2019-03" db="EMBL/GenBank/DDBJ databases">
        <title>Genomic Encyclopedia of Type Strains, Phase IV (KMG-IV): sequencing the most valuable type-strain genomes for metagenomic binning, comparative biology and taxonomic classification.</title>
        <authorList>
            <person name="Goeker M."/>
        </authorList>
    </citation>
    <scope>NUCLEOTIDE SEQUENCE [LARGE SCALE GENOMIC DNA]</scope>
    <source>
        <strain evidence="6 7">DSM 15264</strain>
    </source>
</reference>
<comment type="caution">
    <text evidence="6">The sequence shown here is derived from an EMBL/GenBank/DDBJ whole genome shotgun (WGS) entry which is preliminary data.</text>
</comment>
<dbReference type="GO" id="GO:0043565">
    <property type="term" value="F:sequence-specific DNA binding"/>
    <property type="evidence" value="ECO:0007669"/>
    <property type="project" value="InterPro"/>
</dbReference>
<dbReference type="InterPro" id="IPR009057">
    <property type="entry name" value="Homeodomain-like_sf"/>
</dbReference>
<proteinExistence type="predicted"/>
<feature type="region of interest" description="Disordered" evidence="4">
    <location>
        <begin position="1"/>
        <end position="24"/>
    </location>
</feature>
<name>A0AA46DFY9_9BURK</name>
<protein>
    <submittedName>
        <fullName evidence="6">AraC-like DNA-binding protein</fullName>
    </submittedName>
</protein>
<dbReference type="EMBL" id="SLXF01000001">
    <property type="protein sequence ID" value="TCP09459.1"/>
    <property type="molecule type" value="Genomic_DNA"/>
</dbReference>
<dbReference type="Pfam" id="PF12852">
    <property type="entry name" value="Cupin_6"/>
    <property type="match status" value="1"/>
</dbReference>
<evidence type="ECO:0000313" key="6">
    <source>
        <dbReference type="EMBL" id="TCP09459.1"/>
    </source>
</evidence>
<evidence type="ECO:0000313" key="7">
    <source>
        <dbReference type="Proteomes" id="UP000294772"/>
    </source>
</evidence>
<organism evidence="6 7">
    <name type="scientific">Caldimonas thermodepolymerans</name>
    <dbReference type="NCBI Taxonomy" id="215580"/>
    <lineage>
        <taxon>Bacteria</taxon>
        <taxon>Pseudomonadati</taxon>
        <taxon>Pseudomonadota</taxon>
        <taxon>Betaproteobacteria</taxon>
        <taxon>Burkholderiales</taxon>
        <taxon>Sphaerotilaceae</taxon>
        <taxon>Caldimonas</taxon>
    </lineage>
</organism>
<accession>A0AA46DFY9</accession>
<gene>
    <name evidence="6" type="ORF">EV676_10132</name>
</gene>
<dbReference type="Pfam" id="PF12833">
    <property type="entry name" value="HTH_18"/>
    <property type="match status" value="1"/>
</dbReference>
<keyword evidence="1" id="KW-0805">Transcription regulation</keyword>
<dbReference type="PROSITE" id="PS00041">
    <property type="entry name" value="HTH_ARAC_FAMILY_1"/>
    <property type="match status" value="1"/>
</dbReference>
<evidence type="ECO:0000256" key="2">
    <source>
        <dbReference type="ARBA" id="ARBA00023125"/>
    </source>
</evidence>
<dbReference type="GO" id="GO:0003700">
    <property type="term" value="F:DNA-binding transcription factor activity"/>
    <property type="evidence" value="ECO:0007669"/>
    <property type="project" value="InterPro"/>
</dbReference>
<evidence type="ECO:0000256" key="4">
    <source>
        <dbReference type="SAM" id="MobiDB-lite"/>
    </source>
</evidence>
<evidence type="ECO:0000256" key="3">
    <source>
        <dbReference type="ARBA" id="ARBA00023163"/>
    </source>
</evidence>
<feature type="domain" description="HTH araC/xylS-type" evidence="5">
    <location>
        <begin position="236"/>
        <end position="334"/>
    </location>
</feature>
<keyword evidence="2 6" id="KW-0238">DNA-binding</keyword>
<dbReference type="Proteomes" id="UP000294772">
    <property type="component" value="Unassembled WGS sequence"/>
</dbReference>
<evidence type="ECO:0000259" key="5">
    <source>
        <dbReference type="PROSITE" id="PS01124"/>
    </source>
</evidence>
<dbReference type="AlphaFoldDB" id="A0AA46DFY9"/>
<dbReference type="InterPro" id="IPR018062">
    <property type="entry name" value="HTH_AraC-typ_CS"/>
</dbReference>
<dbReference type="Gene3D" id="1.10.10.60">
    <property type="entry name" value="Homeodomain-like"/>
    <property type="match status" value="1"/>
</dbReference>
<dbReference type="SUPFAM" id="SSF46689">
    <property type="entry name" value="Homeodomain-like"/>
    <property type="match status" value="2"/>
</dbReference>
<dbReference type="PANTHER" id="PTHR46796">
    <property type="entry name" value="HTH-TYPE TRANSCRIPTIONAL ACTIVATOR RHAS-RELATED"/>
    <property type="match status" value="1"/>
</dbReference>
<evidence type="ECO:0000256" key="1">
    <source>
        <dbReference type="ARBA" id="ARBA00023015"/>
    </source>
</evidence>
<dbReference type="InterPro" id="IPR050204">
    <property type="entry name" value="AraC_XylS_family_regulators"/>
</dbReference>